<evidence type="ECO:0000259" key="3">
    <source>
        <dbReference type="Pfam" id="PF00534"/>
    </source>
</evidence>
<dbReference type="GO" id="GO:0016757">
    <property type="term" value="F:glycosyltransferase activity"/>
    <property type="evidence" value="ECO:0007669"/>
    <property type="project" value="UniProtKB-KW"/>
</dbReference>
<comment type="caution">
    <text evidence="5">The sequence shown here is derived from an EMBL/GenBank/DDBJ whole genome shotgun (WGS) entry which is preliminary data.</text>
</comment>
<dbReference type="InterPro" id="IPR001296">
    <property type="entry name" value="Glyco_trans_1"/>
</dbReference>
<feature type="domain" description="Glycosyltransferase subfamily 4-like N-terminal" evidence="4">
    <location>
        <begin position="18"/>
        <end position="168"/>
    </location>
</feature>
<reference evidence="5" key="2">
    <citation type="submission" date="2023-08" db="EMBL/GenBank/DDBJ databases">
        <title>Identification and characterization of horizontal gene transfer across gut microbiota members of farm animals based on homology search.</title>
        <authorList>
            <person name="Schwarzerova J."/>
            <person name="Nykrynova M."/>
            <person name="Jureckova K."/>
            <person name="Cejkova D."/>
            <person name="Rychlik I."/>
        </authorList>
    </citation>
    <scope>NUCLEOTIDE SEQUENCE</scope>
    <source>
        <strain evidence="5">15_COKtk</strain>
    </source>
</reference>
<dbReference type="Gene3D" id="3.40.50.2000">
    <property type="entry name" value="Glycogen Phosphorylase B"/>
    <property type="match status" value="2"/>
</dbReference>
<dbReference type="PANTHER" id="PTHR45947:SF3">
    <property type="entry name" value="SULFOQUINOVOSYL TRANSFERASE SQD2"/>
    <property type="match status" value="1"/>
</dbReference>
<dbReference type="EMBL" id="JAUEIR010000002">
    <property type="protein sequence ID" value="MDN0068598.1"/>
    <property type="molecule type" value="Genomic_DNA"/>
</dbReference>
<dbReference type="AlphaFoldDB" id="A0AAW7JUL2"/>
<evidence type="ECO:0000256" key="2">
    <source>
        <dbReference type="ARBA" id="ARBA00022679"/>
    </source>
</evidence>
<dbReference type="Pfam" id="PF00534">
    <property type="entry name" value="Glycos_transf_1"/>
    <property type="match status" value="1"/>
</dbReference>
<organism evidence="5 6">
    <name type="scientific">Collinsella ihumii</name>
    <dbReference type="NCBI Taxonomy" id="1720204"/>
    <lineage>
        <taxon>Bacteria</taxon>
        <taxon>Bacillati</taxon>
        <taxon>Actinomycetota</taxon>
        <taxon>Coriobacteriia</taxon>
        <taxon>Coriobacteriales</taxon>
        <taxon>Coriobacteriaceae</taxon>
        <taxon>Collinsella</taxon>
    </lineage>
</organism>
<sequence>MSEPVRILEIVNAMDRAGLETMIMNYYREFDRDRIQLDFLTHRDWRGDYDGEIESLGGRIYRAPRLYPQHWLSYRRFMRRFFAEHLYPVVHSHIDAMSAFPLAMAKECGIPARIAHSHSESIDRDAKLPIKVAARRKLLEVANHYWACSESAGAFLFGEENLSKVRVVRNAVDLEAYRFDAGARESVRRELGISNSQLAIGHVGRFSKVKNHAHLVTLLAELRSRGVDAVLVLCGDGELRVDVQDMVRKVGIEDSVRFLGVRDDVPRIVNSFDVLVFPSLYEGISLALIEAQANGLPVLASDAVSGESLLLSSAESMPLGSPIGDWADAVIRLSRTGRMEGAIAVLSDAGYEIRRAAEELAGSYLALYANALHDGGRSCE</sequence>
<dbReference type="InterPro" id="IPR050194">
    <property type="entry name" value="Glycosyltransferase_grp1"/>
</dbReference>
<dbReference type="Proteomes" id="UP001168505">
    <property type="component" value="Unassembled WGS sequence"/>
</dbReference>
<evidence type="ECO:0000259" key="4">
    <source>
        <dbReference type="Pfam" id="PF13579"/>
    </source>
</evidence>
<evidence type="ECO:0000313" key="6">
    <source>
        <dbReference type="Proteomes" id="UP001168505"/>
    </source>
</evidence>
<protein>
    <submittedName>
        <fullName evidence="5">Glycosyltransferase family 1 protein</fullName>
    </submittedName>
</protein>
<proteinExistence type="predicted"/>
<dbReference type="SUPFAM" id="SSF53756">
    <property type="entry name" value="UDP-Glycosyltransferase/glycogen phosphorylase"/>
    <property type="match status" value="1"/>
</dbReference>
<dbReference type="GO" id="GO:1901137">
    <property type="term" value="P:carbohydrate derivative biosynthetic process"/>
    <property type="evidence" value="ECO:0007669"/>
    <property type="project" value="UniProtKB-ARBA"/>
</dbReference>
<reference evidence="5" key="1">
    <citation type="submission" date="2023-06" db="EMBL/GenBank/DDBJ databases">
        <authorList>
            <person name="Zeman M."/>
            <person name="Kubasova T."/>
            <person name="Jahodarova E."/>
            <person name="Nykrynova M."/>
            <person name="Rychlik I."/>
        </authorList>
    </citation>
    <scope>NUCLEOTIDE SEQUENCE</scope>
    <source>
        <strain evidence="5">15_COKtk</strain>
    </source>
</reference>
<dbReference type="CDD" id="cd03812">
    <property type="entry name" value="GT4_CapH-like"/>
    <property type="match status" value="1"/>
</dbReference>
<dbReference type="Pfam" id="PF13579">
    <property type="entry name" value="Glyco_trans_4_4"/>
    <property type="match status" value="1"/>
</dbReference>
<dbReference type="InterPro" id="IPR028098">
    <property type="entry name" value="Glyco_trans_4-like_N"/>
</dbReference>
<keyword evidence="2" id="KW-0808">Transferase</keyword>
<evidence type="ECO:0000313" key="5">
    <source>
        <dbReference type="EMBL" id="MDN0068598.1"/>
    </source>
</evidence>
<feature type="domain" description="Glycosyl transferase family 1" evidence="3">
    <location>
        <begin position="184"/>
        <end position="308"/>
    </location>
</feature>
<gene>
    <name evidence="5" type="ORF">QVN40_02630</name>
</gene>
<dbReference type="RefSeq" id="WP_289826676.1">
    <property type="nucleotide sequence ID" value="NZ_JAUEIR010000002.1"/>
</dbReference>
<name>A0AAW7JUL2_9ACTN</name>
<accession>A0AAW7JUL2</accession>
<dbReference type="PANTHER" id="PTHR45947">
    <property type="entry name" value="SULFOQUINOVOSYL TRANSFERASE SQD2"/>
    <property type="match status" value="1"/>
</dbReference>
<keyword evidence="1" id="KW-0328">Glycosyltransferase</keyword>
<evidence type="ECO:0000256" key="1">
    <source>
        <dbReference type="ARBA" id="ARBA00022676"/>
    </source>
</evidence>